<comment type="caution">
    <text evidence="1">The sequence shown here is derived from an EMBL/GenBank/DDBJ whole genome shotgun (WGS) entry which is preliminary data.</text>
</comment>
<name>A0A0N0PF78_PAPMA</name>
<sequence>MFSVCSGSSPSTCQLSFPSEEACESHRALASRMSCEHVADAVEYALRKLINDCYDREPQPLVKLRIFYQVNYFQ</sequence>
<keyword evidence="2" id="KW-1185">Reference proteome</keyword>
<protein>
    <submittedName>
        <fullName evidence="1">Uncharacterized protein</fullName>
    </submittedName>
</protein>
<evidence type="ECO:0000313" key="1">
    <source>
        <dbReference type="EMBL" id="KPJ20934.1"/>
    </source>
</evidence>
<proteinExistence type="predicted"/>
<dbReference type="STRING" id="76193.A0A0N0PF78"/>
<organism evidence="1 2">
    <name type="scientific">Papilio machaon</name>
    <name type="common">Old World swallowtail butterfly</name>
    <dbReference type="NCBI Taxonomy" id="76193"/>
    <lineage>
        <taxon>Eukaryota</taxon>
        <taxon>Metazoa</taxon>
        <taxon>Ecdysozoa</taxon>
        <taxon>Arthropoda</taxon>
        <taxon>Hexapoda</taxon>
        <taxon>Insecta</taxon>
        <taxon>Pterygota</taxon>
        <taxon>Neoptera</taxon>
        <taxon>Endopterygota</taxon>
        <taxon>Lepidoptera</taxon>
        <taxon>Glossata</taxon>
        <taxon>Ditrysia</taxon>
        <taxon>Papilionoidea</taxon>
        <taxon>Papilionidae</taxon>
        <taxon>Papilioninae</taxon>
        <taxon>Papilio</taxon>
    </lineage>
</organism>
<dbReference type="EMBL" id="LADJ01009490">
    <property type="protein sequence ID" value="KPJ20934.1"/>
    <property type="molecule type" value="Genomic_DNA"/>
</dbReference>
<accession>A0A0N0PF78</accession>
<evidence type="ECO:0000313" key="2">
    <source>
        <dbReference type="Proteomes" id="UP000053240"/>
    </source>
</evidence>
<dbReference type="InParanoid" id="A0A0N0PF78"/>
<reference evidence="1 2" key="1">
    <citation type="journal article" date="2015" name="Nat. Commun.">
        <title>Outbred genome sequencing and CRISPR/Cas9 gene editing in butterflies.</title>
        <authorList>
            <person name="Li X."/>
            <person name="Fan D."/>
            <person name="Zhang W."/>
            <person name="Liu G."/>
            <person name="Zhang L."/>
            <person name="Zhao L."/>
            <person name="Fang X."/>
            <person name="Chen L."/>
            <person name="Dong Y."/>
            <person name="Chen Y."/>
            <person name="Ding Y."/>
            <person name="Zhao R."/>
            <person name="Feng M."/>
            <person name="Zhu Y."/>
            <person name="Feng Y."/>
            <person name="Jiang X."/>
            <person name="Zhu D."/>
            <person name="Xiang H."/>
            <person name="Feng X."/>
            <person name="Li S."/>
            <person name="Wang J."/>
            <person name="Zhang G."/>
            <person name="Kronforst M.R."/>
            <person name="Wang W."/>
        </authorList>
    </citation>
    <scope>NUCLEOTIDE SEQUENCE [LARGE SCALE GENOMIC DNA]</scope>
    <source>
        <strain evidence="1">Ya'a_city_454_Pm</strain>
        <tissue evidence="1">Whole body</tissue>
    </source>
</reference>
<dbReference type="AlphaFoldDB" id="A0A0N0PF78"/>
<dbReference type="Proteomes" id="UP000053240">
    <property type="component" value="Unassembled WGS sequence"/>
</dbReference>
<gene>
    <name evidence="1" type="ORF">RR48_00293</name>
</gene>